<proteinExistence type="predicted"/>
<reference evidence="1" key="1">
    <citation type="submission" date="2014-05" db="EMBL/GenBank/DDBJ databases">
        <authorList>
            <person name="Chronopoulou M."/>
        </authorList>
    </citation>
    <scope>NUCLEOTIDE SEQUENCE</scope>
    <source>
        <tissue evidence="1">Whole organism</tissue>
    </source>
</reference>
<organism evidence="1">
    <name type="scientific">Lepeophtheirus salmonis</name>
    <name type="common">Salmon louse</name>
    <name type="synonym">Caligus salmonis</name>
    <dbReference type="NCBI Taxonomy" id="72036"/>
    <lineage>
        <taxon>Eukaryota</taxon>
        <taxon>Metazoa</taxon>
        <taxon>Ecdysozoa</taxon>
        <taxon>Arthropoda</taxon>
        <taxon>Crustacea</taxon>
        <taxon>Multicrustacea</taxon>
        <taxon>Hexanauplia</taxon>
        <taxon>Copepoda</taxon>
        <taxon>Siphonostomatoida</taxon>
        <taxon>Caligidae</taxon>
        <taxon>Lepeophtheirus</taxon>
    </lineage>
</organism>
<name>A0A0K2TPT7_LEPSM</name>
<evidence type="ECO:0000313" key="1">
    <source>
        <dbReference type="EMBL" id="CDW28048.1"/>
    </source>
</evidence>
<sequence length="67" mass="7504">MRRVCPVGRDSRLSVESSYTIISFQCDFFSASLPALDAARSPRVALPCCSLFRLNRSQTLTLYAARM</sequence>
<accession>A0A0K2TPT7</accession>
<protein>
    <submittedName>
        <fullName evidence="1">Uncharacterized protein</fullName>
    </submittedName>
</protein>
<dbReference type="AlphaFoldDB" id="A0A0K2TPT7"/>
<dbReference type="EMBL" id="HACA01010687">
    <property type="protein sequence ID" value="CDW28048.1"/>
    <property type="molecule type" value="Transcribed_RNA"/>
</dbReference>